<name>A0ABP9VE66_9DEIO</name>
<accession>A0ABP9VE66</accession>
<sequence>MEIEPWAGRNGKRGQLELVQDIGASVKRQLAGDASAPKIFRVDSAHGVGKTYIAAGLVNWFFDAFTPSLTISTAPSKDQVELLLWKDIKTQRKGKGLPGRVLPGSPRMVRSENHWAIGRTTSDAGGQGTARAQGQHAKFMLFVVDEAEGVPQYQYDAINAMMTGGVVILWLLIANPMTRTSAFHKLGKLPGVLNYNFSLIDFPNVVEGVDVVPGGTSRSWFNGMVVKHCEITDAHDADLLTFAVDWEVRAEIRPGEEVAYPAGTIFIPDPEFQFRVLGVPPATNAGDALISTARFEAAVARPIPDQRDMRVAQIGIDCARFGPDAGNVYLYQGLVLTREAELRQADDFKYASEGKRAAFKAIDAGAELISFRIDGTGGYGSGKIDILKADAELHERAKEKGVRLVFHEVQFGSVPTDGEKYYDKATEIYGSAGEELLAASIPNPPEYLQSDFTERRTRFMTRTHEKLRRIVRKLESKDEFKLRVQPSRSPDDGDGAGLALAEEGIFISQLHEVKRINAPAAAVDAVQIGGKKTATFRR</sequence>
<evidence type="ECO:0000313" key="2">
    <source>
        <dbReference type="Proteomes" id="UP001458946"/>
    </source>
</evidence>
<organism evidence="1 2">
    <name type="scientific">Deinococcus xinjiangensis</name>
    <dbReference type="NCBI Taxonomy" id="457454"/>
    <lineage>
        <taxon>Bacteria</taxon>
        <taxon>Thermotogati</taxon>
        <taxon>Deinococcota</taxon>
        <taxon>Deinococci</taxon>
        <taxon>Deinococcales</taxon>
        <taxon>Deinococcaceae</taxon>
        <taxon>Deinococcus</taxon>
    </lineage>
</organism>
<gene>
    <name evidence="1" type="ORF">Dxin01_02755</name>
</gene>
<comment type="caution">
    <text evidence="1">The sequence shown here is derived from an EMBL/GenBank/DDBJ whole genome shotgun (WGS) entry which is preliminary data.</text>
</comment>
<dbReference type="EMBL" id="BAABRN010000035">
    <property type="protein sequence ID" value="GAA5503006.1"/>
    <property type="molecule type" value="Genomic_DNA"/>
</dbReference>
<evidence type="ECO:0008006" key="3">
    <source>
        <dbReference type="Google" id="ProtNLM"/>
    </source>
</evidence>
<reference evidence="1 2" key="1">
    <citation type="submission" date="2024-02" db="EMBL/GenBank/DDBJ databases">
        <title>Deinococcus xinjiangensis NBRC 107630.</title>
        <authorList>
            <person name="Ichikawa N."/>
            <person name="Katano-Makiyama Y."/>
            <person name="Hidaka K."/>
        </authorList>
    </citation>
    <scope>NUCLEOTIDE SEQUENCE [LARGE SCALE GENOMIC DNA]</scope>
    <source>
        <strain evidence="1 2">NBRC 107630</strain>
    </source>
</reference>
<evidence type="ECO:0000313" key="1">
    <source>
        <dbReference type="EMBL" id="GAA5503006.1"/>
    </source>
</evidence>
<dbReference type="Proteomes" id="UP001458946">
    <property type="component" value="Unassembled WGS sequence"/>
</dbReference>
<protein>
    <recommendedName>
        <fullName evidence="3">Terminase</fullName>
    </recommendedName>
</protein>
<proteinExistence type="predicted"/>
<keyword evidence="2" id="KW-1185">Reference proteome</keyword>
<dbReference type="Gene3D" id="3.30.420.240">
    <property type="match status" value="1"/>
</dbReference>